<dbReference type="Gene3D" id="1.10.10.10">
    <property type="entry name" value="Winged helix-like DNA-binding domain superfamily/Winged helix DNA-binding domain"/>
    <property type="match status" value="1"/>
</dbReference>
<dbReference type="SUPFAM" id="SSF46785">
    <property type="entry name" value="Winged helix' DNA-binding domain"/>
    <property type="match status" value="1"/>
</dbReference>
<dbReference type="EMBL" id="CP098807">
    <property type="protein sequence ID" value="USJ24962.1"/>
    <property type="molecule type" value="Genomic_DNA"/>
</dbReference>
<name>A0A9Q8Y9P6_ENSAD</name>
<evidence type="ECO:0000256" key="2">
    <source>
        <dbReference type="ARBA" id="ARBA00023015"/>
    </source>
</evidence>
<protein>
    <submittedName>
        <fullName evidence="6">LysR family transcriptional regulator</fullName>
    </submittedName>
</protein>
<sequence length="287" mass="31806">MAEAAWDDLKLFYHVATEGGLSGAATRTGLSAPTIGRRMLALERATGRALFIRSQQGYRLAHDGQILLEHVRAMRNAAANISDWHRDAFALPIVSVASDAWVAGFVADHSTDIRAAGDSFRFCCKHAHRGLDLTFREADVAVLYEQPRSGNVAVRRSVNIAYAVYRAGNMPEREDFPWISIGTEVASSPAEKWVFENREQQIHTWTDSAALLVRLIRNGAGRGVLPAFVGEGDPFLKREGELIEGLTHPLWIAANDDDRRRPEVRTVIDRLADLFKREEARFAGASA</sequence>
<dbReference type="InterPro" id="IPR050176">
    <property type="entry name" value="LTTR"/>
</dbReference>
<dbReference type="InterPro" id="IPR036388">
    <property type="entry name" value="WH-like_DNA-bd_sf"/>
</dbReference>
<evidence type="ECO:0000256" key="4">
    <source>
        <dbReference type="ARBA" id="ARBA00023163"/>
    </source>
</evidence>
<dbReference type="PANTHER" id="PTHR30579:SF3">
    <property type="entry name" value="TRANSCRIPTIONAL REGULATORY PROTEIN"/>
    <property type="match status" value="1"/>
</dbReference>
<dbReference type="InterPro" id="IPR000847">
    <property type="entry name" value="LysR_HTH_N"/>
</dbReference>
<dbReference type="Pfam" id="PF00126">
    <property type="entry name" value="HTH_1"/>
    <property type="match status" value="1"/>
</dbReference>
<comment type="similarity">
    <text evidence="1">Belongs to the LysR transcriptional regulatory family.</text>
</comment>
<reference evidence="6" key="1">
    <citation type="submission" date="2022-06" db="EMBL/GenBank/DDBJ databases">
        <title>Physiological and biochemical characterization and genomic elucidation of a strain of the genus Ensifer adhaerens M8 that combines arsenic oxidation and chromium reduction.</title>
        <authorList>
            <person name="Li X."/>
            <person name="Yu c."/>
        </authorList>
    </citation>
    <scope>NUCLEOTIDE SEQUENCE</scope>
    <source>
        <strain evidence="6">M8</strain>
    </source>
</reference>
<organism evidence="6 7">
    <name type="scientific">Ensifer adhaerens</name>
    <name type="common">Sinorhizobium morelense</name>
    <dbReference type="NCBI Taxonomy" id="106592"/>
    <lineage>
        <taxon>Bacteria</taxon>
        <taxon>Pseudomonadati</taxon>
        <taxon>Pseudomonadota</taxon>
        <taxon>Alphaproteobacteria</taxon>
        <taxon>Hyphomicrobiales</taxon>
        <taxon>Rhizobiaceae</taxon>
        <taxon>Sinorhizobium/Ensifer group</taxon>
        <taxon>Ensifer</taxon>
    </lineage>
</organism>
<keyword evidence="3" id="KW-0238">DNA-binding</keyword>
<dbReference type="AlphaFoldDB" id="A0A9Q8Y9P6"/>
<dbReference type="GO" id="GO:0003677">
    <property type="term" value="F:DNA binding"/>
    <property type="evidence" value="ECO:0007669"/>
    <property type="project" value="UniProtKB-KW"/>
</dbReference>
<dbReference type="PANTHER" id="PTHR30579">
    <property type="entry name" value="TRANSCRIPTIONAL REGULATOR"/>
    <property type="match status" value="1"/>
</dbReference>
<dbReference type="InterPro" id="IPR036390">
    <property type="entry name" value="WH_DNA-bd_sf"/>
</dbReference>
<dbReference type="RefSeq" id="WP_060600832.1">
    <property type="nucleotide sequence ID" value="NZ_CP098807.1"/>
</dbReference>
<accession>A0A9Q8Y9P6</accession>
<keyword evidence="2" id="KW-0805">Transcription regulation</keyword>
<proteinExistence type="inferred from homology"/>
<evidence type="ECO:0000256" key="3">
    <source>
        <dbReference type="ARBA" id="ARBA00023125"/>
    </source>
</evidence>
<keyword evidence="4" id="KW-0804">Transcription</keyword>
<evidence type="ECO:0000256" key="1">
    <source>
        <dbReference type="ARBA" id="ARBA00009437"/>
    </source>
</evidence>
<dbReference type="OrthoDB" id="9796526at2"/>
<dbReference type="Proteomes" id="UP001055460">
    <property type="component" value="Chromosome"/>
</dbReference>
<evidence type="ECO:0000313" key="7">
    <source>
        <dbReference type="Proteomes" id="UP001055460"/>
    </source>
</evidence>
<gene>
    <name evidence="6" type="ORF">NE863_08360</name>
</gene>
<dbReference type="GO" id="GO:0003700">
    <property type="term" value="F:DNA-binding transcription factor activity"/>
    <property type="evidence" value="ECO:0007669"/>
    <property type="project" value="InterPro"/>
</dbReference>
<evidence type="ECO:0000313" key="6">
    <source>
        <dbReference type="EMBL" id="USJ24962.1"/>
    </source>
</evidence>
<dbReference type="PROSITE" id="PS50931">
    <property type="entry name" value="HTH_LYSR"/>
    <property type="match status" value="1"/>
</dbReference>
<feature type="domain" description="HTH lysR-type" evidence="5">
    <location>
        <begin position="6"/>
        <end position="61"/>
    </location>
</feature>
<dbReference type="SUPFAM" id="SSF53850">
    <property type="entry name" value="Periplasmic binding protein-like II"/>
    <property type="match status" value="1"/>
</dbReference>
<evidence type="ECO:0000259" key="5">
    <source>
        <dbReference type="PROSITE" id="PS50931"/>
    </source>
</evidence>